<feature type="compositionally biased region" description="Pro residues" evidence="1">
    <location>
        <begin position="1"/>
        <end position="23"/>
    </location>
</feature>
<name>A0A2V4N9R4_9ACTN</name>
<dbReference type="Proteomes" id="UP000248039">
    <property type="component" value="Unassembled WGS sequence"/>
</dbReference>
<evidence type="ECO:0000313" key="3">
    <source>
        <dbReference type="EMBL" id="PYC71021.1"/>
    </source>
</evidence>
<reference evidence="3 4" key="1">
    <citation type="submission" date="2018-03" db="EMBL/GenBank/DDBJ databases">
        <title>Bioinformatic expansion and discovery of thiopeptide antibiotics.</title>
        <authorList>
            <person name="Schwalen C.J."/>
            <person name="Hudson G.A."/>
            <person name="Mitchell D.A."/>
        </authorList>
    </citation>
    <scope>NUCLEOTIDE SEQUENCE [LARGE SCALE GENOMIC DNA]</scope>
    <source>
        <strain evidence="3 4">ATCC 21389</strain>
    </source>
</reference>
<keyword evidence="2" id="KW-0472">Membrane</keyword>
<gene>
    <name evidence="3" type="ORF">C7C46_26920</name>
</gene>
<accession>A0A2V4N9R4</accession>
<organism evidence="3 4">
    <name type="scientific">Streptomyces tateyamensis</name>
    <dbReference type="NCBI Taxonomy" id="565073"/>
    <lineage>
        <taxon>Bacteria</taxon>
        <taxon>Bacillati</taxon>
        <taxon>Actinomycetota</taxon>
        <taxon>Actinomycetes</taxon>
        <taxon>Kitasatosporales</taxon>
        <taxon>Streptomycetaceae</taxon>
        <taxon>Streptomyces</taxon>
    </lineage>
</organism>
<feature type="transmembrane region" description="Helical" evidence="2">
    <location>
        <begin position="108"/>
        <end position="131"/>
    </location>
</feature>
<evidence type="ECO:0000256" key="1">
    <source>
        <dbReference type="SAM" id="MobiDB-lite"/>
    </source>
</evidence>
<dbReference type="OrthoDB" id="5111891at2"/>
<keyword evidence="2" id="KW-0812">Transmembrane</keyword>
<protein>
    <submittedName>
        <fullName evidence="3">Uncharacterized protein</fullName>
    </submittedName>
</protein>
<proteinExistence type="predicted"/>
<dbReference type="AlphaFoldDB" id="A0A2V4N9R4"/>
<comment type="caution">
    <text evidence="3">The sequence shown here is derived from an EMBL/GenBank/DDBJ whole genome shotgun (WGS) entry which is preliminary data.</text>
</comment>
<keyword evidence="4" id="KW-1185">Reference proteome</keyword>
<dbReference type="EMBL" id="PYBW01000113">
    <property type="protein sequence ID" value="PYC71021.1"/>
    <property type="molecule type" value="Genomic_DNA"/>
</dbReference>
<sequence length="179" mass="18711">MTTPPPPFDAPGQPPVPPQPATPPNAGVPVYGYPMPSPEYGYPQQPPAPPAAGYGYPAGPPAPPAGQPLVTIGDIAVTSTGIITPAGPIPLQGTVWTATDLSRTEERIAPAGIVLAIIFFLFCLIGLLFLLMKEKRTTGHVQITVSGGGRYHTTSIPVSSPHQVMDLINRVNYARGLCI</sequence>
<keyword evidence="2" id="KW-1133">Transmembrane helix</keyword>
<evidence type="ECO:0000256" key="2">
    <source>
        <dbReference type="SAM" id="Phobius"/>
    </source>
</evidence>
<evidence type="ECO:0000313" key="4">
    <source>
        <dbReference type="Proteomes" id="UP000248039"/>
    </source>
</evidence>
<dbReference type="RefSeq" id="WP_110672533.1">
    <property type="nucleotide sequence ID" value="NZ_PYBW01000113.1"/>
</dbReference>
<feature type="region of interest" description="Disordered" evidence="1">
    <location>
        <begin position="1"/>
        <end position="60"/>
    </location>
</feature>